<evidence type="ECO:0000313" key="4">
    <source>
        <dbReference type="EMBL" id="MBE9066202.1"/>
    </source>
</evidence>
<organism evidence="4 5">
    <name type="scientific">Leptolyngbya cf. ectocarpi LEGE 11479</name>
    <dbReference type="NCBI Taxonomy" id="1828722"/>
    <lineage>
        <taxon>Bacteria</taxon>
        <taxon>Bacillati</taxon>
        <taxon>Cyanobacteriota</taxon>
        <taxon>Cyanophyceae</taxon>
        <taxon>Leptolyngbyales</taxon>
        <taxon>Leptolyngbyaceae</taxon>
        <taxon>Leptolyngbya group</taxon>
        <taxon>Leptolyngbya</taxon>
    </lineage>
</organism>
<dbReference type="NCBIfam" id="TIGR01098">
    <property type="entry name" value="3A0109s03R"/>
    <property type="match status" value="1"/>
</dbReference>
<sequence length="339" mass="37375">MLKQQFLPRINSLLGVLLLVSCSPSASQPTNNMCAPEFAELEFGISSSESQANLKQQWEPLLAVMAEAIGRPVNGLYATDYAGVIEAMGASKIQVAWYGGKAYIEAAKRSQAEAFVRAVGVEGSQGYYSHLITNRENPILKSIDLEAGNGDQYVIENASDLTFAFNDPNSTSGYLVPSLYVFAENNIDPNTAFDELVFSGSHEATALAAANDQVDVATNNSGTLEMMEQLDPETREKIQVIWTSPIIPTAPLAYRSDLPDCLKNDIRTFFYDYQDSDVLTPMGWSDFIPAEDKDWNPIRELDIGKQILDVQNNQSLSDAVKQQQIDQLNQQLKALKITE</sequence>
<evidence type="ECO:0000256" key="3">
    <source>
        <dbReference type="SAM" id="SignalP"/>
    </source>
</evidence>
<name>A0A928WZJ3_LEPEC</name>
<dbReference type="NCBIfam" id="TIGR03431">
    <property type="entry name" value="PhnD"/>
    <property type="match status" value="1"/>
</dbReference>
<dbReference type="Gene3D" id="1.20.58.90">
    <property type="match status" value="1"/>
</dbReference>
<keyword evidence="5" id="KW-1185">Reference proteome</keyword>
<evidence type="ECO:0000256" key="2">
    <source>
        <dbReference type="ARBA" id="ARBA00022729"/>
    </source>
</evidence>
<dbReference type="PANTHER" id="PTHR35841:SF1">
    <property type="entry name" value="PHOSPHONATES-BINDING PERIPLASMIC PROTEIN"/>
    <property type="match status" value="1"/>
</dbReference>
<dbReference type="AlphaFoldDB" id="A0A928WZJ3"/>
<dbReference type="PROSITE" id="PS51257">
    <property type="entry name" value="PROKAR_LIPOPROTEIN"/>
    <property type="match status" value="1"/>
</dbReference>
<gene>
    <name evidence="4" type="primary">phnD</name>
    <name evidence="4" type="ORF">IQ260_06010</name>
</gene>
<comment type="caution">
    <text evidence="4">The sequence shown here is derived from an EMBL/GenBank/DDBJ whole genome shotgun (WGS) entry which is preliminary data.</text>
</comment>
<keyword evidence="2 3" id="KW-0732">Signal</keyword>
<reference evidence="4" key="1">
    <citation type="submission" date="2020-10" db="EMBL/GenBank/DDBJ databases">
        <authorList>
            <person name="Castelo-Branco R."/>
            <person name="Eusebio N."/>
            <person name="Adriana R."/>
            <person name="Vieira A."/>
            <person name="Brugerolle De Fraissinette N."/>
            <person name="Rezende De Castro R."/>
            <person name="Schneider M.P."/>
            <person name="Vasconcelos V."/>
            <person name="Leao P.N."/>
        </authorList>
    </citation>
    <scope>NUCLEOTIDE SEQUENCE</scope>
    <source>
        <strain evidence="4">LEGE 11479</strain>
    </source>
</reference>
<evidence type="ECO:0000256" key="1">
    <source>
        <dbReference type="ARBA" id="ARBA00007162"/>
    </source>
</evidence>
<dbReference type="GO" id="GO:0055085">
    <property type="term" value="P:transmembrane transport"/>
    <property type="evidence" value="ECO:0007669"/>
    <property type="project" value="InterPro"/>
</dbReference>
<feature type="signal peptide" evidence="3">
    <location>
        <begin position="1"/>
        <end position="26"/>
    </location>
</feature>
<dbReference type="GO" id="GO:0015716">
    <property type="term" value="P:organic phosphonate transport"/>
    <property type="evidence" value="ECO:0007669"/>
    <property type="project" value="InterPro"/>
</dbReference>
<dbReference type="Gene3D" id="3.40.190.10">
    <property type="entry name" value="Periplasmic binding protein-like II"/>
    <property type="match status" value="2"/>
</dbReference>
<dbReference type="SUPFAM" id="SSF53850">
    <property type="entry name" value="Periplasmic binding protein-like II"/>
    <property type="match status" value="1"/>
</dbReference>
<dbReference type="RefSeq" id="WP_193991787.1">
    <property type="nucleotide sequence ID" value="NZ_JADEXP010000032.1"/>
</dbReference>
<dbReference type="GO" id="GO:0043190">
    <property type="term" value="C:ATP-binding cassette (ABC) transporter complex"/>
    <property type="evidence" value="ECO:0007669"/>
    <property type="project" value="InterPro"/>
</dbReference>
<dbReference type="Proteomes" id="UP000615026">
    <property type="component" value="Unassembled WGS sequence"/>
</dbReference>
<dbReference type="InterPro" id="IPR017797">
    <property type="entry name" value="Phosphnate-bd"/>
</dbReference>
<dbReference type="PANTHER" id="PTHR35841">
    <property type="entry name" value="PHOSPHONATES-BINDING PERIPLASMIC PROTEIN"/>
    <property type="match status" value="1"/>
</dbReference>
<comment type="similarity">
    <text evidence="1">Belongs to the phosphate/phosphite/phosphonate binding protein family.</text>
</comment>
<protein>
    <submittedName>
        <fullName evidence="4">Phosphonate ABC transporter substrate-binding protein</fullName>
    </submittedName>
</protein>
<accession>A0A928WZJ3</accession>
<dbReference type="Pfam" id="PF12974">
    <property type="entry name" value="Phosphonate-bd"/>
    <property type="match status" value="1"/>
</dbReference>
<proteinExistence type="inferred from homology"/>
<feature type="chain" id="PRO_5037519518" evidence="3">
    <location>
        <begin position="27"/>
        <end position="339"/>
    </location>
</feature>
<dbReference type="EMBL" id="JADEXP010000032">
    <property type="protein sequence ID" value="MBE9066202.1"/>
    <property type="molecule type" value="Genomic_DNA"/>
</dbReference>
<dbReference type="InterPro" id="IPR005770">
    <property type="entry name" value="PhnD"/>
</dbReference>
<evidence type="ECO:0000313" key="5">
    <source>
        <dbReference type="Proteomes" id="UP000615026"/>
    </source>
</evidence>